<dbReference type="GO" id="GO:0016491">
    <property type="term" value="F:oxidoreductase activity"/>
    <property type="evidence" value="ECO:0007669"/>
    <property type="project" value="UniProtKB-UniRule"/>
</dbReference>
<comment type="similarity">
    <text evidence="1 5">Belongs to the flavin oxidoreductase frp family.</text>
</comment>
<dbReference type="PANTHER" id="PTHR43425:SF2">
    <property type="entry name" value="OXYGEN-INSENSITIVE NADPH NITROREDUCTASE"/>
    <property type="match status" value="1"/>
</dbReference>
<evidence type="ECO:0000259" key="6">
    <source>
        <dbReference type="Pfam" id="PF00881"/>
    </source>
</evidence>
<gene>
    <name evidence="7" type="ORF">JCM16774_0986</name>
</gene>
<evidence type="ECO:0000313" key="8">
    <source>
        <dbReference type="Proteomes" id="UP000321606"/>
    </source>
</evidence>
<feature type="domain" description="Nitroreductase" evidence="6">
    <location>
        <begin position="9"/>
        <end position="163"/>
    </location>
</feature>
<keyword evidence="5" id="KW-0521">NADP</keyword>
<evidence type="ECO:0000256" key="5">
    <source>
        <dbReference type="PIRNR" id="PIRNR005426"/>
    </source>
</evidence>
<dbReference type="InterPro" id="IPR029479">
    <property type="entry name" value="Nitroreductase"/>
</dbReference>
<organism evidence="7 8">
    <name type="scientific">Pseudoleptotrichia goodfellowii</name>
    <dbReference type="NCBI Taxonomy" id="157692"/>
    <lineage>
        <taxon>Bacteria</taxon>
        <taxon>Fusobacteriati</taxon>
        <taxon>Fusobacteriota</taxon>
        <taxon>Fusobacteriia</taxon>
        <taxon>Fusobacteriales</taxon>
        <taxon>Leptotrichiaceae</taxon>
        <taxon>Pseudoleptotrichia</taxon>
    </lineage>
</organism>
<protein>
    <submittedName>
        <fullName evidence="7">Nitroreductase family protein</fullName>
    </submittedName>
</protein>
<dbReference type="PANTHER" id="PTHR43425">
    <property type="entry name" value="OXYGEN-INSENSITIVE NADPH NITROREDUCTASE"/>
    <property type="match status" value="1"/>
</dbReference>
<dbReference type="InterPro" id="IPR000415">
    <property type="entry name" value="Nitroreductase-like"/>
</dbReference>
<name>A0A510JA52_9FUSO</name>
<dbReference type="SUPFAM" id="SSF55469">
    <property type="entry name" value="FMN-dependent nitroreductase-like"/>
    <property type="match status" value="1"/>
</dbReference>
<dbReference type="RefSeq" id="WP_026737460.1">
    <property type="nucleotide sequence ID" value="NZ_AP019822.1"/>
</dbReference>
<dbReference type="Pfam" id="PF00881">
    <property type="entry name" value="Nitroreductase"/>
    <property type="match status" value="1"/>
</dbReference>
<evidence type="ECO:0000313" key="7">
    <source>
        <dbReference type="EMBL" id="BBM36054.1"/>
    </source>
</evidence>
<dbReference type="KEGG" id="lgo:JCM16774_0986"/>
<keyword evidence="3 5" id="KW-0288">FMN</keyword>
<evidence type="ECO:0000256" key="1">
    <source>
        <dbReference type="ARBA" id="ARBA00008366"/>
    </source>
</evidence>
<reference evidence="7 8" key="1">
    <citation type="submission" date="2019-07" db="EMBL/GenBank/DDBJ databases">
        <title>Complete Genome Sequence of Leptotrichia goodfellowii Strain JCM 16774.</title>
        <authorList>
            <person name="Watanabe S."/>
            <person name="Cui L."/>
        </authorList>
    </citation>
    <scope>NUCLEOTIDE SEQUENCE [LARGE SCALE GENOMIC DNA]</scope>
    <source>
        <strain evidence="7 8">JCM16774</strain>
    </source>
</reference>
<evidence type="ECO:0000256" key="2">
    <source>
        <dbReference type="ARBA" id="ARBA00022630"/>
    </source>
</evidence>
<dbReference type="PIRSF" id="PIRSF005426">
    <property type="entry name" value="Frp"/>
    <property type="match status" value="1"/>
</dbReference>
<proteinExistence type="inferred from homology"/>
<keyword evidence="4 5" id="KW-0560">Oxidoreductase</keyword>
<dbReference type="InterPro" id="IPR016446">
    <property type="entry name" value="Flavin_OxRdtase_Frp"/>
</dbReference>
<dbReference type="Gene3D" id="3.40.109.10">
    <property type="entry name" value="NADH Oxidase"/>
    <property type="match status" value="1"/>
</dbReference>
<dbReference type="EMBL" id="AP019822">
    <property type="protein sequence ID" value="BBM36054.1"/>
    <property type="molecule type" value="Genomic_DNA"/>
</dbReference>
<dbReference type="OrthoDB" id="9775805at2"/>
<dbReference type="STRING" id="714315.GCA_000516535_00977"/>
<evidence type="ECO:0000256" key="4">
    <source>
        <dbReference type="ARBA" id="ARBA00023002"/>
    </source>
</evidence>
<sequence>MNEVIKQLQNRRSVREFTGEKVKDEDLKLILETAQRCPNSVHGQQTSLIVVKDKDKIKKIAELSGGQKQVENADVFVLVLADYYRPYYAAKSIGVEIGVQKSLEGVITGAVDAGIMVEAIQTAAESLGYGTTVIGGIRLNPDAICEMFNLPEYVFPVLGTTIGVPTENKLKTPKPRVSYESFALDEVYDKAKVEEGVENFDADYRKWWDENGLSQMPSYKESIKNYYGNATNERYKKVADTVKKQGFDFDKSE</sequence>
<evidence type="ECO:0000256" key="3">
    <source>
        <dbReference type="ARBA" id="ARBA00022643"/>
    </source>
</evidence>
<dbReference type="Proteomes" id="UP000321606">
    <property type="component" value="Chromosome"/>
</dbReference>
<keyword evidence="2 5" id="KW-0285">Flavoprotein</keyword>
<dbReference type="AlphaFoldDB" id="A0A510JA52"/>
<accession>A0A510JA52</accession>